<dbReference type="InterPro" id="IPR036345">
    <property type="entry name" value="ExoRNase_PH_dom2_sf"/>
</dbReference>
<dbReference type="RefSeq" id="XP_062793977.1">
    <property type="nucleotide sequence ID" value="XM_062937926.1"/>
</dbReference>
<keyword evidence="9" id="KW-1185">Reference proteome</keyword>
<sequence>MSLPTPTLSPSETNYIITSLSHPSNPTRLDARSLIDSRPIEISYGVFPHANGSARVKVGGTEIIAGIKLEVVDSESTSNEKEKKGLESWRCKVEVDVTPQSYPTTQPNTLSSISTYLSSLVSSHFTPSLTPFTIIPNTKFFQPQIHLTVLSSDGNIPSGLIIACRAAFSDLKIPRTKIISWTGENDDHNDTSQQGGQGDLSGIKAAISRGTNKNGKGKGRYIARGGEDWDLDLNRENGSASLDGTEYMSGRENLPVLITLNLVPNSENVFIDATLSEESACPSKLHLFFSNSSSISSSSTQEERELKVCGVRLEGNGQSIDSTRIKTLLEQGSEFAKGLIDQLNSNLPSWY</sequence>
<keyword evidence="4" id="KW-0963">Cytoplasm</keyword>
<evidence type="ECO:0000313" key="9">
    <source>
        <dbReference type="Proteomes" id="UP001329825"/>
    </source>
</evidence>
<keyword evidence="5" id="KW-0271">Exosome</keyword>
<reference evidence="8 9" key="1">
    <citation type="submission" date="2024-01" db="EMBL/GenBank/DDBJ databases">
        <title>Comparative genomics of Cryptococcus and Kwoniella reveals pathogenesis evolution and contrasting modes of karyotype evolution via chromosome fusion or intercentromeric recombination.</title>
        <authorList>
            <person name="Coelho M.A."/>
            <person name="David-Palma M."/>
            <person name="Shea T."/>
            <person name="Bowers K."/>
            <person name="McGinley-Smith S."/>
            <person name="Mohammad A.W."/>
            <person name="Gnirke A."/>
            <person name="Yurkov A.M."/>
            <person name="Nowrousian M."/>
            <person name="Sun S."/>
            <person name="Cuomo C.A."/>
            <person name="Heitman J."/>
        </authorList>
    </citation>
    <scope>NUCLEOTIDE SEQUENCE [LARGE SCALE GENOMIC DNA]</scope>
    <source>
        <strain evidence="8">CBS 11374</strain>
    </source>
</reference>
<feature type="domain" description="Exoribonuclease phosphorolytic" evidence="7">
    <location>
        <begin position="37"/>
        <end position="174"/>
    </location>
</feature>
<accession>A0ABZ1D5Z5</accession>
<dbReference type="EMBL" id="CP141888">
    <property type="protein sequence ID" value="WRT69238.1"/>
    <property type="molecule type" value="Genomic_DNA"/>
</dbReference>
<dbReference type="Gene3D" id="3.30.230.70">
    <property type="entry name" value="GHMP Kinase, N-terminal domain"/>
    <property type="match status" value="1"/>
</dbReference>
<evidence type="ECO:0000256" key="2">
    <source>
        <dbReference type="ARBA" id="ARBA00004604"/>
    </source>
</evidence>
<name>A0ABZ1D5Z5_9TREE</name>
<dbReference type="SUPFAM" id="SSF55666">
    <property type="entry name" value="Ribonuclease PH domain 2-like"/>
    <property type="match status" value="1"/>
</dbReference>
<proteinExistence type="inferred from homology"/>
<dbReference type="Proteomes" id="UP001329825">
    <property type="component" value="Chromosome 8"/>
</dbReference>
<dbReference type="Pfam" id="PF01138">
    <property type="entry name" value="RNase_PH"/>
    <property type="match status" value="1"/>
</dbReference>
<evidence type="ECO:0000256" key="4">
    <source>
        <dbReference type="ARBA" id="ARBA00022490"/>
    </source>
</evidence>
<evidence type="ECO:0000259" key="7">
    <source>
        <dbReference type="Pfam" id="PF01138"/>
    </source>
</evidence>
<organism evidence="8 9">
    <name type="scientific">Kwoniella shivajii</name>
    <dbReference type="NCBI Taxonomy" id="564305"/>
    <lineage>
        <taxon>Eukaryota</taxon>
        <taxon>Fungi</taxon>
        <taxon>Dikarya</taxon>
        <taxon>Basidiomycota</taxon>
        <taxon>Agaricomycotina</taxon>
        <taxon>Tremellomycetes</taxon>
        <taxon>Tremellales</taxon>
        <taxon>Cryptococcaceae</taxon>
        <taxon>Kwoniella</taxon>
    </lineage>
</organism>
<comment type="subcellular location">
    <subcellularLocation>
        <location evidence="1">Cytoplasm</location>
    </subcellularLocation>
    <subcellularLocation>
        <location evidence="2">Nucleus</location>
        <location evidence="2">Nucleolus</location>
    </subcellularLocation>
</comment>
<evidence type="ECO:0000256" key="3">
    <source>
        <dbReference type="ARBA" id="ARBA00006678"/>
    </source>
</evidence>
<protein>
    <recommendedName>
        <fullName evidence="6">Ribosomal RNA-processing protein 42</fullName>
    </recommendedName>
</protein>
<dbReference type="InterPro" id="IPR050590">
    <property type="entry name" value="Exosome_comp_Rrp42_subfam"/>
</dbReference>
<evidence type="ECO:0000256" key="6">
    <source>
        <dbReference type="ARBA" id="ARBA00042523"/>
    </source>
</evidence>
<evidence type="ECO:0000256" key="1">
    <source>
        <dbReference type="ARBA" id="ARBA00004496"/>
    </source>
</evidence>
<dbReference type="SUPFAM" id="SSF54211">
    <property type="entry name" value="Ribosomal protein S5 domain 2-like"/>
    <property type="match status" value="1"/>
</dbReference>
<dbReference type="PANTHER" id="PTHR11097">
    <property type="entry name" value="EXOSOME COMPLEX EXONUCLEASE RIBOSOMAL RNA PROCESSING PROTEIN"/>
    <property type="match status" value="1"/>
</dbReference>
<comment type="similarity">
    <text evidence="3">Belongs to the RNase PH family.</text>
</comment>
<dbReference type="InterPro" id="IPR027408">
    <property type="entry name" value="PNPase/RNase_PH_dom_sf"/>
</dbReference>
<dbReference type="InterPro" id="IPR020568">
    <property type="entry name" value="Ribosomal_Su5_D2-typ_SF"/>
</dbReference>
<evidence type="ECO:0000313" key="8">
    <source>
        <dbReference type="EMBL" id="WRT69238.1"/>
    </source>
</evidence>
<gene>
    <name evidence="8" type="ORF">IL334_006222</name>
</gene>
<dbReference type="InterPro" id="IPR001247">
    <property type="entry name" value="ExoRNase_PH_dom1"/>
</dbReference>
<dbReference type="GeneID" id="87958352"/>
<dbReference type="PANTHER" id="PTHR11097:SF8">
    <property type="entry name" value="EXOSOME COMPLEX COMPONENT RRP42"/>
    <property type="match status" value="1"/>
</dbReference>
<evidence type="ECO:0000256" key="5">
    <source>
        <dbReference type="ARBA" id="ARBA00022835"/>
    </source>
</evidence>